<dbReference type="PRINTS" id="PR01217">
    <property type="entry name" value="PRICHEXTENSN"/>
</dbReference>
<dbReference type="GO" id="GO:0016020">
    <property type="term" value="C:membrane"/>
    <property type="evidence" value="ECO:0007669"/>
    <property type="project" value="InterPro"/>
</dbReference>
<feature type="compositionally biased region" description="Pro residues" evidence="2">
    <location>
        <begin position="1130"/>
        <end position="1156"/>
    </location>
</feature>
<feature type="compositionally biased region" description="Pro residues" evidence="2">
    <location>
        <begin position="1370"/>
        <end position="1395"/>
    </location>
</feature>
<dbReference type="OrthoDB" id="539570at2759"/>
<dbReference type="SUPFAM" id="SSF56487">
    <property type="entry name" value="SRCR-like"/>
    <property type="match status" value="3"/>
</dbReference>
<name>A0A835WRA6_9CHLO</name>
<feature type="region of interest" description="Disordered" evidence="2">
    <location>
        <begin position="1185"/>
        <end position="1218"/>
    </location>
</feature>
<dbReference type="Proteomes" id="UP000613740">
    <property type="component" value="Unassembled WGS sequence"/>
</dbReference>
<dbReference type="EMBL" id="JAEHOD010000006">
    <property type="protein sequence ID" value="KAG2452042.1"/>
    <property type="molecule type" value="Genomic_DNA"/>
</dbReference>
<dbReference type="InterPro" id="IPR036772">
    <property type="entry name" value="SRCR-like_dom_sf"/>
</dbReference>
<feature type="compositionally biased region" description="Low complexity" evidence="2">
    <location>
        <begin position="137"/>
        <end position="154"/>
    </location>
</feature>
<evidence type="ECO:0008006" key="7">
    <source>
        <dbReference type="Google" id="ProtNLM"/>
    </source>
</evidence>
<dbReference type="PROSITE" id="PS51212">
    <property type="entry name" value="WSC"/>
    <property type="match status" value="1"/>
</dbReference>
<proteinExistence type="predicted"/>
<dbReference type="Pfam" id="PF12499">
    <property type="entry name" value="DUF3707"/>
    <property type="match status" value="1"/>
</dbReference>
<dbReference type="Pfam" id="PF00530">
    <property type="entry name" value="SRCR"/>
    <property type="match status" value="2"/>
</dbReference>
<dbReference type="SMART" id="SM00202">
    <property type="entry name" value="SR"/>
    <property type="match status" value="2"/>
</dbReference>
<dbReference type="PRINTS" id="PR00258">
    <property type="entry name" value="SPERACTRCPTR"/>
</dbReference>
<feature type="region of interest" description="Disordered" evidence="2">
    <location>
        <begin position="1370"/>
        <end position="1439"/>
    </location>
</feature>
<feature type="domain" description="SRCR" evidence="3">
    <location>
        <begin position="831"/>
        <end position="944"/>
    </location>
</feature>
<feature type="region of interest" description="Disordered" evidence="2">
    <location>
        <begin position="396"/>
        <end position="447"/>
    </location>
</feature>
<protein>
    <recommendedName>
        <fullName evidence="7">SRCR domain-containing protein</fullName>
    </recommendedName>
</protein>
<feature type="compositionally biased region" description="Pro residues" evidence="2">
    <location>
        <begin position="947"/>
        <end position="969"/>
    </location>
</feature>
<dbReference type="SUPFAM" id="SSF49899">
    <property type="entry name" value="Concanavalin A-like lectins/glucanases"/>
    <property type="match status" value="1"/>
</dbReference>
<feature type="compositionally biased region" description="Low complexity" evidence="2">
    <location>
        <begin position="416"/>
        <end position="436"/>
    </location>
</feature>
<evidence type="ECO:0000313" key="6">
    <source>
        <dbReference type="Proteomes" id="UP000613740"/>
    </source>
</evidence>
<dbReference type="InterPro" id="IPR013320">
    <property type="entry name" value="ConA-like_dom_sf"/>
</dbReference>
<accession>A0A835WRA6</accession>
<dbReference type="InterPro" id="IPR002889">
    <property type="entry name" value="WSC_carb-bd"/>
</dbReference>
<sequence length="1762" mass="185977">MPPLVSLERPHGFVWAVTSHGPVLPVCQAGGWDDTASALVCRAVGFPGGRVGKAVMNLRRQLTAMVTNVTCAADAVSIGDCSGILMEYGRCLRLAAVECNWEPPASLAPQSALFDAYEGVVTTPSNAVTAWADARTPRQQPQPQNQTQTQTQPPLQLTMSGTCLYDNSSSSSTAAGDVSGGGGGGAYGSVVFDGRSCFGRVAAGANLSGWSSERTAPFTLLAIANLDPPASGNSSEPYSVIHISRTPSDFDFEAVFDLATRVNSTSTSFLYDSQAGQLAFGRLELPASYGEWAMYAFVRQPGGTAAAMYRSSQPRIGGARSFGGGVELISSQSDQPAVSIQPDNLVVGANWRDGNHYLKGRLAVAAVYTSALTNDQLNDLYNLYAPRFGWMRVAKPPPPSPPSPAPFAPHPPSFPAPSDAVDAPPPGDVDTQQAPMSSPPPFPSGGARPMWPISIIARDTYVGCFEGDPRYGVSEASPAALLPYTLLYDVGNLTAELCADAALAGGFKAYGLTDGSTCLAAFDPEPARALAGVPPEGECRSLCSGDRGQACGGDGSFDLFLVGSYLDAKLDSGRSPAGGRDGSYLEVRLSGGFARDAGRVEVRLEAGGPWGTVCGLPSFGDAEAGVVCRTLGYTTGVSVFHPATRSTAPILMSGVSCNTSAHSQLSECTTARGAAADRTCTHANDMGVRCFNLETKALPEIATSMVPHSWSLDTQSWGGQIPVEDGSVGYVWSYSPAAAAWLPVCHPGAFDDTAATLACREASFDSGTVLPYDEWGVASLGFLSQTQVLRDVRCVPGASSMAGCTGSLAPMAMCRSLVTVKCSYDTPDLSLSLEDSPEGDPKTGRVEVTLEGDGKPICFDKSLLEPTNPVAGVLCHTLGYHGGGRAAAGPRELNTTNTAGWLTGLDCPPDAEWLSQCSYSMVDYSQSAVAEQCRSQRPLQLRCFDTAPPPAPPAPPPRPPRAPRQPPLGPRINAQQEKNKDTCVYVRITKRPPFEYDRYQEPLRIPSSKCVPFTSDIAREINMAAFEAGVKVLRPFQDVLDGCNGLGIRVCGLLEGLNQRGWSGRGGKPVVDLPKLAPFFSSALPRWIDRVFGGPGCNRTSLGYGVSAFLEDSNGEVQFTSTRTCTAVSSPPPPPPPNAPAAPALPPGAVPSPAGPPDAEQPAGAPPAIDYSCRGCVEIVMTPREGTLEAPPPMEEPPHNGLDPSPPSPLASSSPTTLYGNGWPIDQEFCRTAAAEISTAINRAANDFRAIWDEPFRLTECDPNPRRPLLRVCGRLGFVPVQLEALLQDEAQGPRTWLQPYMMQYNPYTYDYTNQPEEELCLPRFRHPERREHMYDIVVRMVSNDTFGMQCLGNASYDVSCAIPDSDYASPPPFPPPPPRVEPSVWRPPAPPVTPDAPKRPTRPSPPPRPPPSPPPPTPPPPPPPPPPRPPPPSPPPPPPPTCQICATLEYAAGNARFAFARPTHCAAFTAAVSSVMTQIATGRVDFATAWPTAATPPAVTCEATRITVCNTLTSRGAGIRIRDQLIARLEAIARAADGICTASPGIVFTAAVQDGRASPPPPADASCFPVVPVTYNCSLPAYREFPFRPCVAARNATAFVLDKVAPDAARANTHCFYFRNNTPASPGGVCASASRLTGVLFRANSTARARVRTVFVENGADRSARPALGLVFNNNDTILNVAVPDWGVPTVSNPAAPDPSRPRVCIQLDPGVPLSQFCGAGGASAVGGCALNIQTDVGDTCCPVQPYTPPAQAPTTGRRRS</sequence>
<organism evidence="5 6">
    <name type="scientific">Chlamydomonas schloesseri</name>
    <dbReference type="NCBI Taxonomy" id="2026947"/>
    <lineage>
        <taxon>Eukaryota</taxon>
        <taxon>Viridiplantae</taxon>
        <taxon>Chlorophyta</taxon>
        <taxon>core chlorophytes</taxon>
        <taxon>Chlorophyceae</taxon>
        <taxon>CS clade</taxon>
        <taxon>Chlamydomonadales</taxon>
        <taxon>Chlamydomonadaceae</taxon>
        <taxon>Chlamydomonas</taxon>
    </lineage>
</organism>
<feature type="domain" description="SRCR" evidence="3">
    <location>
        <begin position="714"/>
        <end position="823"/>
    </location>
</feature>
<evidence type="ECO:0000256" key="2">
    <source>
        <dbReference type="SAM" id="MobiDB-lite"/>
    </source>
</evidence>
<reference evidence="5" key="1">
    <citation type="journal article" date="2020" name="bioRxiv">
        <title>Comparative genomics of Chlamydomonas.</title>
        <authorList>
            <person name="Craig R.J."/>
            <person name="Hasan A.R."/>
            <person name="Ness R.W."/>
            <person name="Keightley P.D."/>
        </authorList>
    </citation>
    <scope>NUCLEOTIDE SEQUENCE</scope>
    <source>
        <strain evidence="5">CCAP 11/173</strain>
    </source>
</reference>
<feature type="domain" description="SRCR" evidence="3">
    <location>
        <begin position="587"/>
        <end position="691"/>
    </location>
</feature>
<gene>
    <name evidence="5" type="ORF">HYH02_003080</name>
</gene>
<dbReference type="Pfam" id="PF01822">
    <property type="entry name" value="WSC"/>
    <property type="match status" value="1"/>
</dbReference>
<evidence type="ECO:0000256" key="1">
    <source>
        <dbReference type="ARBA" id="ARBA00023157"/>
    </source>
</evidence>
<feature type="region of interest" description="Disordered" evidence="2">
    <location>
        <begin position="942"/>
        <end position="978"/>
    </location>
</feature>
<dbReference type="InterPro" id="IPR001190">
    <property type="entry name" value="SRCR"/>
</dbReference>
<evidence type="ECO:0000313" key="5">
    <source>
        <dbReference type="EMBL" id="KAG2452042.1"/>
    </source>
</evidence>
<keyword evidence="1" id="KW-1015">Disulfide bond</keyword>
<feature type="domain" description="WSC" evidence="4">
    <location>
        <begin position="458"/>
        <end position="563"/>
    </location>
</feature>
<dbReference type="PROSITE" id="PS50287">
    <property type="entry name" value="SRCR_2"/>
    <property type="match status" value="3"/>
</dbReference>
<evidence type="ECO:0000259" key="3">
    <source>
        <dbReference type="PROSITE" id="PS50287"/>
    </source>
</evidence>
<dbReference type="InterPro" id="IPR024616">
    <property type="entry name" value="Pherophorin"/>
</dbReference>
<evidence type="ECO:0000259" key="4">
    <source>
        <dbReference type="PROSITE" id="PS51212"/>
    </source>
</evidence>
<feature type="compositionally biased region" description="Pro residues" evidence="2">
    <location>
        <begin position="396"/>
        <end position="415"/>
    </location>
</feature>
<feature type="region of interest" description="Disordered" evidence="2">
    <location>
        <begin position="134"/>
        <end position="154"/>
    </location>
</feature>
<feature type="compositionally biased region" description="Pro residues" evidence="2">
    <location>
        <begin position="1403"/>
        <end position="1439"/>
    </location>
</feature>
<comment type="caution">
    <text evidence="5">The sequence shown here is derived from an EMBL/GenBank/DDBJ whole genome shotgun (WGS) entry which is preliminary data.</text>
</comment>
<dbReference type="Gene3D" id="3.10.250.10">
    <property type="entry name" value="SRCR-like domain"/>
    <property type="match status" value="3"/>
</dbReference>
<feature type="region of interest" description="Disordered" evidence="2">
    <location>
        <begin position="1122"/>
        <end position="1167"/>
    </location>
</feature>
<dbReference type="PANTHER" id="PTHR48071">
    <property type="entry name" value="SRCR DOMAIN-CONTAINING PROTEIN"/>
    <property type="match status" value="1"/>
</dbReference>
<dbReference type="Gene3D" id="2.60.120.200">
    <property type="match status" value="1"/>
</dbReference>
<keyword evidence="6" id="KW-1185">Reference proteome</keyword>
<dbReference type="PANTHER" id="PTHR48071:SF18">
    <property type="entry name" value="DELETED IN MALIGNANT BRAIN TUMORS 1 PROTEIN-RELATED"/>
    <property type="match status" value="1"/>
</dbReference>